<name>A0A142F1Q4_9CAUD</name>
<evidence type="ECO:0000313" key="1">
    <source>
        <dbReference type="EMBL" id="AMQ66711.1"/>
    </source>
</evidence>
<evidence type="ECO:0000313" key="2">
    <source>
        <dbReference type="Proteomes" id="UP000224134"/>
    </source>
</evidence>
<proteinExistence type="predicted"/>
<sequence>MENIEKLKNYALKCGVKDEHDAYTLAHDAYVNYGEESHRFKNVSSRALNVIRDRNTYNKRYHAISLDDDNSDPDYTTFDVVHENYVRESKRSDQRQLIDDLLEHADAQTTAIVRAWLDSDRPTLTSIGSQLGLHHETVRRKLAKLARYYDEASFGDYREYLSA</sequence>
<dbReference type="KEGG" id="vg:40070755"/>
<reference evidence="1 2" key="1">
    <citation type="submission" date="2016-02" db="EMBL/GenBank/DDBJ databases">
        <title>Isolation and characterization of bacteriophages from East Africa Rift Valley soda lakes.</title>
        <authorList>
            <person name="van Zyl L.J."/>
            <person name="Nemavhulani S."/>
            <person name="Cowan D.A."/>
            <person name="Trindade M.I."/>
        </authorList>
    </citation>
    <scope>NUCLEOTIDE SEQUENCE [LARGE SCALE GENOMIC DNA]</scope>
</reference>
<keyword evidence="2" id="KW-1185">Reference proteome</keyword>
<organism evidence="1 2">
    <name type="scientific">Bacillus phage Mgbh1</name>
    <dbReference type="NCBI Taxonomy" id="1796993"/>
    <lineage>
        <taxon>Viruses</taxon>
        <taxon>Duplodnaviria</taxon>
        <taxon>Heunggongvirae</taxon>
        <taxon>Uroviricota</taxon>
        <taxon>Caudoviricetes</taxon>
        <taxon>Magadivirus</taxon>
        <taxon>Magadivirus Mgbh1</taxon>
    </lineage>
</organism>
<dbReference type="GeneID" id="40070755"/>
<dbReference type="EMBL" id="KU665491">
    <property type="protein sequence ID" value="AMQ66711.1"/>
    <property type="molecule type" value="Genomic_DNA"/>
</dbReference>
<dbReference type="RefSeq" id="YP_009595197.1">
    <property type="nucleotide sequence ID" value="NC_041879.1"/>
</dbReference>
<protein>
    <submittedName>
        <fullName evidence="1">Uncharacterized protein</fullName>
    </submittedName>
</protein>
<dbReference type="Proteomes" id="UP000224134">
    <property type="component" value="Segment"/>
</dbReference>
<accession>A0A142F1Q4</accession>